<evidence type="ECO:0000256" key="4">
    <source>
        <dbReference type="ARBA" id="ARBA00022729"/>
    </source>
</evidence>
<dbReference type="Proteomes" id="UP000095287">
    <property type="component" value="Unplaced"/>
</dbReference>
<keyword evidence="3" id="KW-0964">Secreted</keyword>
<dbReference type="InterPro" id="IPR001534">
    <property type="entry name" value="Transthyretin-like"/>
</dbReference>
<comment type="similarity">
    <text evidence="2">Belongs to the nematode transthyretin-like family.</text>
</comment>
<dbReference type="AlphaFoldDB" id="A0A1I8AMT1"/>
<reference evidence="7" key="1">
    <citation type="submission" date="2016-11" db="UniProtKB">
        <authorList>
            <consortium name="WormBaseParasite"/>
        </authorList>
    </citation>
    <scope>IDENTIFICATION</scope>
</reference>
<dbReference type="PANTHER" id="PTHR21700:SF3">
    <property type="entry name" value="TRANSTHYRETIN-LIKE PROTEIN 5"/>
    <property type="match status" value="1"/>
</dbReference>
<evidence type="ECO:0000256" key="2">
    <source>
        <dbReference type="ARBA" id="ARBA00010112"/>
    </source>
</evidence>
<evidence type="ECO:0000313" key="6">
    <source>
        <dbReference type="Proteomes" id="UP000095287"/>
    </source>
</evidence>
<keyword evidence="6" id="KW-1185">Reference proteome</keyword>
<keyword evidence="4 5" id="KW-0732">Signal</keyword>
<dbReference type="PANTHER" id="PTHR21700">
    <property type="entry name" value="TRANSTHYRETIN-LIKE FAMILY PROTEIN-RELATED"/>
    <property type="match status" value="1"/>
</dbReference>
<name>A0A1I8AMT1_9BILA</name>
<comment type="subcellular location">
    <subcellularLocation>
        <location evidence="1">Secreted</location>
    </subcellularLocation>
</comment>
<evidence type="ECO:0000256" key="5">
    <source>
        <dbReference type="SAM" id="SignalP"/>
    </source>
</evidence>
<dbReference type="Gene3D" id="2.60.40.3330">
    <property type="match status" value="1"/>
</dbReference>
<sequence>MLLPAILLAFCGAVVSLGTVQSGAIRGTLYCYGKPAAGVKVRLFDDDGGKGNFLDDLMASGETDAEGHFSLQGHATEISTIDLLFRIDHTCNKIFLKSYRTFTVIIPDEYVTPGKEPKKFYEFGSMELSGRHYTTEGDTIY</sequence>
<feature type="chain" id="PRO_5009314926" evidence="5">
    <location>
        <begin position="17"/>
        <end position="141"/>
    </location>
</feature>
<evidence type="ECO:0000256" key="3">
    <source>
        <dbReference type="ARBA" id="ARBA00022525"/>
    </source>
</evidence>
<evidence type="ECO:0000313" key="7">
    <source>
        <dbReference type="WBParaSite" id="L893_g7592.t1"/>
    </source>
</evidence>
<organism evidence="6 7">
    <name type="scientific">Steinernema glaseri</name>
    <dbReference type="NCBI Taxonomy" id="37863"/>
    <lineage>
        <taxon>Eukaryota</taxon>
        <taxon>Metazoa</taxon>
        <taxon>Ecdysozoa</taxon>
        <taxon>Nematoda</taxon>
        <taxon>Chromadorea</taxon>
        <taxon>Rhabditida</taxon>
        <taxon>Tylenchina</taxon>
        <taxon>Panagrolaimomorpha</taxon>
        <taxon>Strongyloidoidea</taxon>
        <taxon>Steinernematidae</taxon>
        <taxon>Steinernema</taxon>
    </lineage>
</organism>
<proteinExistence type="inferred from homology"/>
<dbReference type="GO" id="GO:0005576">
    <property type="term" value="C:extracellular region"/>
    <property type="evidence" value="ECO:0007669"/>
    <property type="project" value="UniProtKB-SubCell"/>
</dbReference>
<feature type="signal peptide" evidence="5">
    <location>
        <begin position="1"/>
        <end position="16"/>
    </location>
</feature>
<protein>
    <submittedName>
        <fullName evidence="7">Transthyretin-like family protein</fullName>
    </submittedName>
</protein>
<dbReference type="WBParaSite" id="L893_g7592.t1">
    <property type="protein sequence ID" value="L893_g7592.t1"/>
    <property type="gene ID" value="L893_g7592"/>
</dbReference>
<dbReference type="InterPro" id="IPR038479">
    <property type="entry name" value="Transthyretin-like_sf"/>
</dbReference>
<accession>A0A1I8AMT1</accession>
<evidence type="ECO:0000256" key="1">
    <source>
        <dbReference type="ARBA" id="ARBA00004613"/>
    </source>
</evidence>
<dbReference type="Pfam" id="PF01060">
    <property type="entry name" value="TTR-52"/>
    <property type="match status" value="1"/>
</dbReference>
<dbReference type="GO" id="GO:0009986">
    <property type="term" value="C:cell surface"/>
    <property type="evidence" value="ECO:0007669"/>
    <property type="project" value="InterPro"/>
</dbReference>